<dbReference type="PROSITE" id="PS00109">
    <property type="entry name" value="PROTEIN_KINASE_TYR"/>
    <property type="match status" value="1"/>
</dbReference>
<comment type="catalytic activity">
    <reaction evidence="8">
        <text>L-tyrosyl-[protein] + ATP = O-phospho-L-tyrosyl-[protein] + ADP + H(+)</text>
        <dbReference type="Rhea" id="RHEA:10596"/>
        <dbReference type="Rhea" id="RHEA-COMP:10136"/>
        <dbReference type="Rhea" id="RHEA-COMP:20101"/>
        <dbReference type="ChEBI" id="CHEBI:15378"/>
        <dbReference type="ChEBI" id="CHEBI:30616"/>
        <dbReference type="ChEBI" id="CHEBI:46858"/>
        <dbReference type="ChEBI" id="CHEBI:61978"/>
        <dbReference type="ChEBI" id="CHEBI:456216"/>
        <dbReference type="EC" id="2.7.10.1"/>
    </reaction>
</comment>
<dbReference type="GO" id="GO:0046872">
    <property type="term" value="F:metal ion binding"/>
    <property type="evidence" value="ECO:0007669"/>
    <property type="project" value="UniProtKB-KW"/>
</dbReference>
<dbReference type="GeneID" id="20235018"/>
<reference evidence="15 16" key="1">
    <citation type="journal article" date="2013" name="Nature">
        <title>Insights into bilaterian evolution from three spiralian genomes.</title>
        <authorList>
            <person name="Simakov O."/>
            <person name="Marletaz F."/>
            <person name="Cho S.J."/>
            <person name="Edsinger-Gonzales E."/>
            <person name="Havlak P."/>
            <person name="Hellsten U."/>
            <person name="Kuo D.H."/>
            <person name="Larsson T."/>
            <person name="Lv J."/>
            <person name="Arendt D."/>
            <person name="Savage R."/>
            <person name="Osoegawa K."/>
            <person name="de Jong P."/>
            <person name="Grimwood J."/>
            <person name="Chapman J.A."/>
            <person name="Shapiro H."/>
            <person name="Aerts A."/>
            <person name="Otillar R.P."/>
            <person name="Terry A.Y."/>
            <person name="Boore J.L."/>
            <person name="Grigoriev I.V."/>
            <person name="Lindberg D.R."/>
            <person name="Seaver E.C."/>
            <person name="Weisblat D.A."/>
            <person name="Putnam N.H."/>
            <person name="Rokhsar D.S."/>
        </authorList>
    </citation>
    <scope>NUCLEOTIDE SEQUENCE [LARGE SCALE GENOMIC DNA]</scope>
</reference>
<dbReference type="GO" id="GO:0004714">
    <property type="term" value="F:transmembrane receptor protein tyrosine kinase activity"/>
    <property type="evidence" value="ECO:0007669"/>
    <property type="project" value="UniProtKB-EC"/>
</dbReference>
<proteinExistence type="predicted"/>
<evidence type="ECO:0000259" key="14">
    <source>
        <dbReference type="PROSITE" id="PS50011"/>
    </source>
</evidence>
<dbReference type="CDD" id="cd00192">
    <property type="entry name" value="PTKc"/>
    <property type="match status" value="1"/>
</dbReference>
<dbReference type="EMBL" id="KB202464">
    <property type="protein sequence ID" value="ESO90221.1"/>
    <property type="molecule type" value="Genomic_DNA"/>
</dbReference>
<feature type="region of interest" description="Disordered" evidence="13">
    <location>
        <begin position="117"/>
        <end position="136"/>
    </location>
</feature>
<dbReference type="STRING" id="225164.V4AA81"/>
<dbReference type="InterPro" id="IPR017441">
    <property type="entry name" value="Protein_kinase_ATP_BS"/>
</dbReference>
<evidence type="ECO:0000256" key="6">
    <source>
        <dbReference type="ARBA" id="ARBA00022840"/>
    </source>
</evidence>
<dbReference type="AlphaFoldDB" id="V4AA81"/>
<dbReference type="InterPro" id="IPR001245">
    <property type="entry name" value="Ser-Thr/Tyr_kinase_cat_dom"/>
</dbReference>
<evidence type="ECO:0000256" key="13">
    <source>
        <dbReference type="SAM" id="MobiDB-lite"/>
    </source>
</evidence>
<feature type="binding site" evidence="11">
    <location>
        <position position="185"/>
    </location>
    <ligand>
        <name>Mg(2+)</name>
        <dbReference type="ChEBI" id="CHEBI:18420"/>
    </ligand>
</feature>
<dbReference type="PROSITE" id="PS00107">
    <property type="entry name" value="PROTEIN_KINASE_ATP"/>
    <property type="match status" value="1"/>
</dbReference>
<evidence type="ECO:0000256" key="7">
    <source>
        <dbReference type="ARBA" id="ARBA00023137"/>
    </source>
</evidence>
<keyword evidence="16" id="KW-1185">Reference proteome</keyword>
<feature type="binding site" evidence="10 12">
    <location>
        <position position="41"/>
    </location>
    <ligand>
        <name>ATP</name>
        <dbReference type="ChEBI" id="CHEBI:30616"/>
    </ligand>
</feature>
<gene>
    <name evidence="15" type="ORF">LOTGIDRAFT_145808</name>
</gene>
<dbReference type="HOGENOM" id="CLU_000288_7_40_1"/>
<dbReference type="InterPro" id="IPR020635">
    <property type="entry name" value="Tyr_kinase_cat_dom"/>
</dbReference>
<protein>
    <recommendedName>
        <fullName evidence="14">Protein kinase domain-containing protein</fullName>
    </recommendedName>
</protein>
<evidence type="ECO:0000256" key="3">
    <source>
        <dbReference type="ARBA" id="ARBA00022679"/>
    </source>
</evidence>
<dbReference type="GO" id="GO:0005886">
    <property type="term" value="C:plasma membrane"/>
    <property type="evidence" value="ECO:0007669"/>
    <property type="project" value="TreeGrafter"/>
</dbReference>
<dbReference type="InterPro" id="IPR011009">
    <property type="entry name" value="Kinase-like_dom_sf"/>
</dbReference>
<sequence>DFPRCRLKFKDRLGEGKFGKVLKAEALSICKSGKWETVAVKMWKDTATDGEKEDFYHELMIVKKITHHQNVVKFLGSSKSIGSDPVLMIMEFVSGGDLLRFLRTKRTYYNQIAEEVEQQKSGATPDDTGSPEITVDSPKIPRAAELTIQPDLTPKDLLCYSHQIAKGMSHIASLEIIHRDVAARNILISDNNICKVSDFGLARDVEGADEYERTTKGPLPIRWMSPEALRDNVHSTKSDVWAYGVCLWEIATFGASPYPGKSVKMAMEAILSGKRLECPGHCNKEFFDVMESCWTREPADRPSFNELVQTLEDQLESEGEYMMLDNFNKDIYCVLDNNSDEKL</sequence>
<feature type="non-terminal residue" evidence="15">
    <location>
        <position position="1"/>
    </location>
</feature>
<keyword evidence="11" id="KW-0460">Magnesium</keyword>
<dbReference type="InterPro" id="IPR050122">
    <property type="entry name" value="RTK"/>
</dbReference>
<evidence type="ECO:0000256" key="2">
    <source>
        <dbReference type="ARBA" id="ARBA00022553"/>
    </source>
</evidence>
<dbReference type="PANTHER" id="PTHR24416:SF621">
    <property type="entry name" value="TYROSINE KINASE RECEPTOR CAD96CA"/>
    <property type="match status" value="1"/>
</dbReference>
<evidence type="ECO:0000256" key="12">
    <source>
        <dbReference type="PROSITE-ProRule" id="PRU10141"/>
    </source>
</evidence>
<keyword evidence="11" id="KW-0479">Metal-binding</keyword>
<dbReference type="GO" id="GO:0043235">
    <property type="term" value="C:receptor complex"/>
    <property type="evidence" value="ECO:0007669"/>
    <property type="project" value="TreeGrafter"/>
</dbReference>
<dbReference type="OMA" id="EINDWSE"/>
<dbReference type="RefSeq" id="XP_009059091.1">
    <property type="nucleotide sequence ID" value="XM_009060843.1"/>
</dbReference>
<dbReference type="Proteomes" id="UP000030746">
    <property type="component" value="Unassembled WGS sequence"/>
</dbReference>
<accession>V4AA81</accession>
<keyword evidence="4 10" id="KW-0547">Nucleotide-binding</keyword>
<dbReference type="CTD" id="20235018"/>
<dbReference type="PANTHER" id="PTHR24416">
    <property type="entry name" value="TYROSINE-PROTEIN KINASE RECEPTOR"/>
    <property type="match status" value="1"/>
</dbReference>
<name>V4AA81_LOTGI</name>
<evidence type="ECO:0000256" key="1">
    <source>
        <dbReference type="ARBA" id="ARBA00004167"/>
    </source>
</evidence>
<feature type="domain" description="Protein kinase" evidence="14">
    <location>
        <begin position="7"/>
        <end position="315"/>
    </location>
</feature>
<feature type="binding site" evidence="10">
    <location>
        <begin position="91"/>
        <end position="97"/>
    </location>
    <ligand>
        <name>ATP</name>
        <dbReference type="ChEBI" id="CHEBI:30616"/>
    </ligand>
</feature>
<evidence type="ECO:0000256" key="10">
    <source>
        <dbReference type="PIRSR" id="PIRSR000615-2"/>
    </source>
</evidence>
<evidence type="ECO:0000256" key="9">
    <source>
        <dbReference type="PIRSR" id="PIRSR000615-1"/>
    </source>
</evidence>
<dbReference type="GO" id="GO:0007169">
    <property type="term" value="P:cell surface receptor protein tyrosine kinase signaling pathway"/>
    <property type="evidence" value="ECO:0007669"/>
    <property type="project" value="TreeGrafter"/>
</dbReference>
<organism evidence="15 16">
    <name type="scientific">Lottia gigantea</name>
    <name type="common">Giant owl limpet</name>
    <dbReference type="NCBI Taxonomy" id="225164"/>
    <lineage>
        <taxon>Eukaryota</taxon>
        <taxon>Metazoa</taxon>
        <taxon>Spiralia</taxon>
        <taxon>Lophotrochozoa</taxon>
        <taxon>Mollusca</taxon>
        <taxon>Gastropoda</taxon>
        <taxon>Patellogastropoda</taxon>
        <taxon>Lottioidea</taxon>
        <taxon>Lottiidae</taxon>
        <taxon>Lottia</taxon>
    </lineage>
</organism>
<evidence type="ECO:0000313" key="15">
    <source>
        <dbReference type="EMBL" id="ESO90221.1"/>
    </source>
</evidence>
<evidence type="ECO:0000256" key="8">
    <source>
        <dbReference type="ARBA" id="ARBA00051243"/>
    </source>
</evidence>
<feature type="active site" description="Proton acceptor" evidence="9">
    <location>
        <position position="180"/>
    </location>
</feature>
<dbReference type="KEGG" id="lgi:LOTGIDRAFT_145808"/>
<keyword evidence="5" id="KW-0418">Kinase</keyword>
<feature type="binding site" evidence="10">
    <location>
        <position position="184"/>
    </location>
    <ligand>
        <name>ATP</name>
        <dbReference type="ChEBI" id="CHEBI:30616"/>
    </ligand>
</feature>
<keyword evidence="2" id="KW-0597">Phosphoprotein</keyword>
<evidence type="ECO:0000313" key="16">
    <source>
        <dbReference type="Proteomes" id="UP000030746"/>
    </source>
</evidence>
<comment type="subcellular location">
    <subcellularLocation>
        <location evidence="1">Membrane</location>
        <topology evidence="1">Single-pass membrane protein</topology>
    </subcellularLocation>
</comment>
<dbReference type="PRINTS" id="PR00109">
    <property type="entry name" value="TYRKINASE"/>
</dbReference>
<dbReference type="Gene3D" id="3.30.200.20">
    <property type="entry name" value="Phosphorylase Kinase, domain 1"/>
    <property type="match status" value="1"/>
</dbReference>
<dbReference type="PROSITE" id="PS50011">
    <property type="entry name" value="PROTEIN_KINASE_DOM"/>
    <property type="match status" value="1"/>
</dbReference>
<evidence type="ECO:0000256" key="5">
    <source>
        <dbReference type="ARBA" id="ARBA00022777"/>
    </source>
</evidence>
<feature type="binding site" evidence="11">
    <location>
        <position position="198"/>
    </location>
    <ligand>
        <name>Mg(2+)</name>
        <dbReference type="ChEBI" id="CHEBI:18420"/>
    </ligand>
</feature>
<feature type="binding site" evidence="10">
    <location>
        <begin position="14"/>
        <end position="21"/>
    </location>
    <ligand>
        <name>ATP</name>
        <dbReference type="ChEBI" id="CHEBI:30616"/>
    </ligand>
</feature>
<dbReference type="InterPro" id="IPR000719">
    <property type="entry name" value="Prot_kinase_dom"/>
</dbReference>
<evidence type="ECO:0000256" key="11">
    <source>
        <dbReference type="PIRSR" id="PIRSR000615-3"/>
    </source>
</evidence>
<keyword evidence="6 10" id="KW-0067">ATP-binding</keyword>
<dbReference type="PIRSF" id="PIRSF000615">
    <property type="entry name" value="TyrPK_CSF1-R"/>
    <property type="match status" value="1"/>
</dbReference>
<evidence type="ECO:0000256" key="4">
    <source>
        <dbReference type="ARBA" id="ARBA00022741"/>
    </source>
</evidence>
<keyword evidence="7" id="KW-0829">Tyrosine-protein kinase</keyword>
<dbReference type="OrthoDB" id="28230at2759"/>
<keyword evidence="3" id="KW-0808">Transferase</keyword>
<dbReference type="Gene3D" id="1.10.510.10">
    <property type="entry name" value="Transferase(Phosphotransferase) domain 1"/>
    <property type="match status" value="1"/>
</dbReference>
<dbReference type="Pfam" id="PF07714">
    <property type="entry name" value="PK_Tyr_Ser-Thr"/>
    <property type="match status" value="1"/>
</dbReference>
<dbReference type="GO" id="GO:0005524">
    <property type="term" value="F:ATP binding"/>
    <property type="evidence" value="ECO:0007669"/>
    <property type="project" value="UniProtKB-UniRule"/>
</dbReference>
<dbReference type="SUPFAM" id="SSF56112">
    <property type="entry name" value="Protein kinase-like (PK-like)"/>
    <property type="match status" value="1"/>
</dbReference>
<dbReference type="SMART" id="SM00219">
    <property type="entry name" value="TyrKc"/>
    <property type="match status" value="1"/>
</dbReference>
<dbReference type="InterPro" id="IPR008266">
    <property type="entry name" value="Tyr_kinase_AS"/>
</dbReference>
<dbReference type="FunFam" id="1.10.510.10:FF:000554">
    <property type="entry name" value="Predicted protein"/>
    <property type="match status" value="1"/>
</dbReference>